<dbReference type="EMBL" id="JACEIB010000027">
    <property type="protein sequence ID" value="MBA2936647.1"/>
    <property type="molecule type" value="Genomic_DNA"/>
</dbReference>
<dbReference type="AlphaFoldDB" id="A0A838LCA6"/>
<gene>
    <name evidence="2" type="ORF">HZF05_21415</name>
</gene>
<accession>A0A838LCA6</accession>
<reference evidence="2 3" key="1">
    <citation type="submission" date="2020-07" db="EMBL/GenBank/DDBJ databases">
        <authorList>
            <person name="Sun Q."/>
        </authorList>
    </citation>
    <scope>NUCLEOTIDE SEQUENCE [LARGE SCALE GENOMIC DNA]</scope>
    <source>
        <strain evidence="2 3">CGMCC 1.13654</strain>
    </source>
</reference>
<feature type="signal peptide" evidence="1">
    <location>
        <begin position="1"/>
        <end position="24"/>
    </location>
</feature>
<name>A0A838LCA6_9SPHN</name>
<feature type="chain" id="PRO_5032669822" evidence="1">
    <location>
        <begin position="25"/>
        <end position="225"/>
    </location>
</feature>
<dbReference type="Proteomes" id="UP000570166">
    <property type="component" value="Unassembled WGS sequence"/>
</dbReference>
<dbReference type="RefSeq" id="WP_160364472.1">
    <property type="nucleotide sequence ID" value="NZ_JACEIB010000027.1"/>
</dbReference>
<evidence type="ECO:0000313" key="2">
    <source>
        <dbReference type="EMBL" id="MBA2936647.1"/>
    </source>
</evidence>
<keyword evidence="1" id="KW-0732">Signal</keyword>
<organism evidence="2 3">
    <name type="scientific">Sphingomonas chungangi</name>
    <dbReference type="NCBI Taxonomy" id="2683589"/>
    <lineage>
        <taxon>Bacteria</taxon>
        <taxon>Pseudomonadati</taxon>
        <taxon>Pseudomonadota</taxon>
        <taxon>Alphaproteobacteria</taxon>
        <taxon>Sphingomonadales</taxon>
        <taxon>Sphingomonadaceae</taxon>
        <taxon>Sphingomonas</taxon>
    </lineage>
</organism>
<evidence type="ECO:0000313" key="3">
    <source>
        <dbReference type="Proteomes" id="UP000570166"/>
    </source>
</evidence>
<evidence type="ECO:0000256" key="1">
    <source>
        <dbReference type="SAM" id="SignalP"/>
    </source>
</evidence>
<sequence>MAKVNKWVAGLVLAAMGAAAPAQAGCWTARETGAAQVRDMQTMLMVAALRCRAAHIDISADYDGFVIAQKDAIAAANFVIKQHFAAAGGNQTDYDRFATSLANVFGDDATTEATCAEAAALAHEGSAAAPAQLEQVAESRVFPASLPGGACAAPATPVVMAAAMPAKEEALPPVVALAAPPPVQQPVTLPADVVAALTVLAHYKAAEAAPAAASVTQTALATSTH</sequence>
<comment type="caution">
    <text evidence="2">The sequence shown here is derived from an EMBL/GenBank/DDBJ whole genome shotgun (WGS) entry which is preliminary data.</text>
</comment>
<protein>
    <submittedName>
        <fullName evidence="2">Uncharacterized protein</fullName>
    </submittedName>
</protein>
<keyword evidence="3" id="KW-1185">Reference proteome</keyword>
<proteinExistence type="predicted"/>